<keyword evidence="1" id="KW-0472">Membrane</keyword>
<feature type="transmembrane region" description="Helical" evidence="1">
    <location>
        <begin position="7"/>
        <end position="29"/>
    </location>
</feature>
<name>A0A172UN66_9MYCO</name>
<dbReference type="EMBL" id="CP015596">
    <property type="protein sequence ID" value="ANE80310.1"/>
    <property type="molecule type" value="Genomic_DNA"/>
</dbReference>
<keyword evidence="3" id="KW-1185">Reference proteome</keyword>
<gene>
    <name evidence="2" type="ORF">A7U43_14210</name>
</gene>
<keyword evidence="1" id="KW-1133">Transmembrane helix</keyword>
<evidence type="ECO:0008006" key="4">
    <source>
        <dbReference type="Google" id="ProtNLM"/>
    </source>
</evidence>
<feature type="transmembrane region" description="Helical" evidence="1">
    <location>
        <begin position="62"/>
        <end position="80"/>
    </location>
</feature>
<evidence type="ECO:0000256" key="1">
    <source>
        <dbReference type="SAM" id="Phobius"/>
    </source>
</evidence>
<dbReference type="KEGG" id="madi:A7U43_14210"/>
<protein>
    <recommendedName>
        <fullName evidence="4">Transmembrane protein</fullName>
    </recommendedName>
</protein>
<evidence type="ECO:0000313" key="2">
    <source>
        <dbReference type="EMBL" id="ANE80310.1"/>
    </source>
</evidence>
<dbReference type="RefSeq" id="WP_067996276.1">
    <property type="nucleotide sequence ID" value="NZ_CP015596.1"/>
</dbReference>
<dbReference type="STRING" id="1682113.A7U43_14210"/>
<dbReference type="Proteomes" id="UP000077143">
    <property type="component" value="Chromosome"/>
</dbReference>
<reference evidence="2 3" key="1">
    <citation type="submission" date="2016-05" db="EMBL/GenBank/DDBJ databases">
        <title>Complete genome sequence of a phthalic acid esters degrading Mycobacterium sp. YC-RL4.</title>
        <authorList>
            <person name="Ren L."/>
            <person name="Fan S."/>
            <person name="Ruth N."/>
            <person name="Jia Y."/>
            <person name="Wang J."/>
            <person name="Qiao C."/>
        </authorList>
    </citation>
    <scope>NUCLEOTIDE SEQUENCE [LARGE SCALE GENOMIC DNA]</scope>
    <source>
        <strain evidence="2 3">YC-RL4</strain>
    </source>
</reference>
<accession>A0A172UN66</accession>
<proteinExistence type="predicted"/>
<keyword evidence="1" id="KW-0812">Transmembrane</keyword>
<sequence>MPEPVRILLRLLGLILLVAGVVCAVLLVWPGPAEIADRLGATCSTDGGRSTQQCDWFQAADLLWTGCWVAVILGAVLRLVTRPAGKGPRVLDLRRRR</sequence>
<dbReference type="AlphaFoldDB" id="A0A172UN66"/>
<dbReference type="OrthoDB" id="4747320at2"/>
<evidence type="ECO:0000313" key="3">
    <source>
        <dbReference type="Proteomes" id="UP000077143"/>
    </source>
</evidence>
<organism evidence="2 3">
    <name type="scientific">Mycobacterium adipatum</name>
    <dbReference type="NCBI Taxonomy" id="1682113"/>
    <lineage>
        <taxon>Bacteria</taxon>
        <taxon>Bacillati</taxon>
        <taxon>Actinomycetota</taxon>
        <taxon>Actinomycetes</taxon>
        <taxon>Mycobacteriales</taxon>
        <taxon>Mycobacteriaceae</taxon>
        <taxon>Mycobacterium</taxon>
    </lineage>
</organism>